<organism evidence="2 3">
    <name type="scientific">Cryptotermes secundus</name>
    <dbReference type="NCBI Taxonomy" id="105785"/>
    <lineage>
        <taxon>Eukaryota</taxon>
        <taxon>Metazoa</taxon>
        <taxon>Ecdysozoa</taxon>
        <taxon>Arthropoda</taxon>
        <taxon>Hexapoda</taxon>
        <taxon>Insecta</taxon>
        <taxon>Pterygota</taxon>
        <taxon>Neoptera</taxon>
        <taxon>Polyneoptera</taxon>
        <taxon>Dictyoptera</taxon>
        <taxon>Blattodea</taxon>
        <taxon>Blattoidea</taxon>
        <taxon>Termitoidae</taxon>
        <taxon>Kalotermitidae</taxon>
        <taxon>Cryptotermitinae</taxon>
        <taxon>Cryptotermes</taxon>
    </lineage>
</organism>
<proteinExistence type="predicted"/>
<evidence type="ECO:0000256" key="1">
    <source>
        <dbReference type="SAM" id="MobiDB-lite"/>
    </source>
</evidence>
<dbReference type="STRING" id="105785.A0A2J7RF14"/>
<dbReference type="OrthoDB" id="8190314at2759"/>
<sequence>MADVCDGVLQTFVGNGKKIDLFINSGVLRVVGNSCFVTVTRNEGQIVITGNKGHLQVIENRGYIGYTGNRGLVEVGTVSKGIGRVVYTGNGGKVKKMTTNGLDGKCGVEPSGTTNPSPSKQEDAHQGETVGTRNELIVNGVEVCFNSNSKKDSHQGVTKENVNPEKLRRTSRESGNCCCHGSKKIWRQISSKIGEEEAEILTSRLRDLQAVNLTSFELENWCLNLATELISL</sequence>
<protein>
    <submittedName>
        <fullName evidence="2">Uncharacterized protein</fullName>
    </submittedName>
</protein>
<comment type="caution">
    <text evidence="2">The sequence shown here is derived from an EMBL/GenBank/DDBJ whole genome shotgun (WGS) entry which is preliminary data.</text>
</comment>
<evidence type="ECO:0000313" key="3">
    <source>
        <dbReference type="Proteomes" id="UP000235965"/>
    </source>
</evidence>
<keyword evidence="3" id="KW-1185">Reference proteome</keyword>
<dbReference type="Proteomes" id="UP000235965">
    <property type="component" value="Unassembled WGS sequence"/>
</dbReference>
<evidence type="ECO:0000313" key="2">
    <source>
        <dbReference type="EMBL" id="PNF39428.1"/>
    </source>
</evidence>
<dbReference type="InParanoid" id="A0A2J7RF14"/>
<dbReference type="AlphaFoldDB" id="A0A2J7RF14"/>
<reference evidence="2 3" key="1">
    <citation type="submission" date="2017-12" db="EMBL/GenBank/DDBJ databases">
        <title>Hemimetabolous genomes reveal molecular basis of termite eusociality.</title>
        <authorList>
            <person name="Harrison M.C."/>
            <person name="Jongepier E."/>
            <person name="Robertson H.M."/>
            <person name="Arning N."/>
            <person name="Bitard-Feildel T."/>
            <person name="Chao H."/>
            <person name="Childers C.P."/>
            <person name="Dinh H."/>
            <person name="Doddapaneni H."/>
            <person name="Dugan S."/>
            <person name="Gowin J."/>
            <person name="Greiner C."/>
            <person name="Han Y."/>
            <person name="Hu H."/>
            <person name="Hughes D.S.T."/>
            <person name="Huylmans A.-K."/>
            <person name="Kemena C."/>
            <person name="Kremer L.P.M."/>
            <person name="Lee S.L."/>
            <person name="Lopez-Ezquerra A."/>
            <person name="Mallet L."/>
            <person name="Monroy-Kuhn J.M."/>
            <person name="Moser A."/>
            <person name="Murali S.C."/>
            <person name="Muzny D.M."/>
            <person name="Otani S."/>
            <person name="Piulachs M.-D."/>
            <person name="Poelchau M."/>
            <person name="Qu J."/>
            <person name="Schaub F."/>
            <person name="Wada-Katsumata A."/>
            <person name="Worley K.C."/>
            <person name="Xie Q."/>
            <person name="Ylla G."/>
            <person name="Poulsen M."/>
            <person name="Gibbs R.A."/>
            <person name="Schal C."/>
            <person name="Richards S."/>
            <person name="Belles X."/>
            <person name="Korb J."/>
            <person name="Bornberg-Bauer E."/>
        </authorList>
    </citation>
    <scope>NUCLEOTIDE SEQUENCE [LARGE SCALE GENOMIC DNA]</scope>
    <source>
        <tissue evidence="2">Whole body</tissue>
    </source>
</reference>
<dbReference type="EMBL" id="NEVH01004414">
    <property type="protein sequence ID" value="PNF39428.1"/>
    <property type="molecule type" value="Genomic_DNA"/>
</dbReference>
<name>A0A2J7RF14_9NEOP</name>
<feature type="region of interest" description="Disordered" evidence="1">
    <location>
        <begin position="103"/>
        <end position="131"/>
    </location>
</feature>
<accession>A0A2J7RF14</accession>
<gene>
    <name evidence="2" type="ORF">B7P43_G11783</name>
</gene>